<keyword evidence="3 6" id="KW-0812">Transmembrane</keyword>
<keyword evidence="5 6" id="KW-0472">Membrane</keyword>
<feature type="transmembrane region" description="Helical" evidence="6">
    <location>
        <begin position="214"/>
        <end position="234"/>
    </location>
</feature>
<dbReference type="Gene3D" id="1.20.1250.20">
    <property type="entry name" value="MFS general substrate transporter like domains"/>
    <property type="match status" value="1"/>
</dbReference>
<dbReference type="GeneID" id="89976412"/>
<dbReference type="InterPro" id="IPR036259">
    <property type="entry name" value="MFS_trans_sf"/>
</dbReference>
<evidence type="ECO:0000256" key="1">
    <source>
        <dbReference type="ARBA" id="ARBA00004141"/>
    </source>
</evidence>
<feature type="transmembrane region" description="Helical" evidence="6">
    <location>
        <begin position="405"/>
        <end position="427"/>
    </location>
</feature>
<keyword evidence="4 6" id="KW-1133">Transmembrane helix</keyword>
<evidence type="ECO:0008006" key="9">
    <source>
        <dbReference type="Google" id="ProtNLM"/>
    </source>
</evidence>
<feature type="transmembrane region" description="Helical" evidence="6">
    <location>
        <begin position="179"/>
        <end position="202"/>
    </location>
</feature>
<keyword evidence="2" id="KW-0813">Transport</keyword>
<proteinExistence type="predicted"/>
<dbReference type="SUPFAM" id="SSF103473">
    <property type="entry name" value="MFS general substrate transporter"/>
    <property type="match status" value="1"/>
</dbReference>
<reference evidence="7 8" key="1">
    <citation type="submission" date="2023-08" db="EMBL/GenBank/DDBJ databases">
        <title>Black Yeasts Isolated from many extreme environments.</title>
        <authorList>
            <person name="Coleine C."/>
            <person name="Stajich J.E."/>
            <person name="Selbmann L."/>
        </authorList>
    </citation>
    <scope>NUCLEOTIDE SEQUENCE [LARGE SCALE GENOMIC DNA]</scope>
    <source>
        <strain evidence="7 8">CCFEE 5792</strain>
    </source>
</reference>
<organism evidence="7 8">
    <name type="scientific">Exophiala bonariae</name>
    <dbReference type="NCBI Taxonomy" id="1690606"/>
    <lineage>
        <taxon>Eukaryota</taxon>
        <taxon>Fungi</taxon>
        <taxon>Dikarya</taxon>
        <taxon>Ascomycota</taxon>
        <taxon>Pezizomycotina</taxon>
        <taxon>Eurotiomycetes</taxon>
        <taxon>Chaetothyriomycetidae</taxon>
        <taxon>Chaetothyriales</taxon>
        <taxon>Herpotrichiellaceae</taxon>
        <taxon>Exophiala</taxon>
    </lineage>
</organism>
<dbReference type="EMBL" id="JAVRRD010000030">
    <property type="protein sequence ID" value="KAK5046445.1"/>
    <property type="molecule type" value="Genomic_DNA"/>
</dbReference>
<gene>
    <name evidence="7" type="ORF">LTR84_008248</name>
</gene>
<sequence length="473" mass="52389">MAPSAEDTSPVHHEDQLHPVDLERDGKIAVEQRDTQVVASNPELEKRVLRKIDMHVPPLVTFLFLLSFLDRSNIGNARIAGMAKDLDLDGDKYDWLLTIFYISYIIFQVQAFMWKIIKPHKWACIITLAWGIVATCQSAVQSWGGAMALRFLLGAAEAGFGPSVPYLLSFFYLRNELGFRSGIFLAAAPLANTFAGALAYAVTSGHSKLANWRLLFLVEGIPTILAAPLAWYFLPDSPTKARFLTEEEKEVARARVIRQHGHVDENSRINFREILQTLCDLKAWLTALMYFSCNVSYSSLPVFLPTILNEMGFSSVKAQGLSAPPYLVSTVVTVSSSVAPRYFGTFLAACVFPVIANILPWVVNNQGSDSRRGMGIVLLNVVGQCGPLLGTRVFPTSDKPRYVSGQSICAGFMFFNAILALSLRTLLVWENKKLDEKYGKKGQQSTTHTGTEKGVIEAPVGEENYGSTFRYIL</sequence>
<evidence type="ECO:0000256" key="2">
    <source>
        <dbReference type="ARBA" id="ARBA00022448"/>
    </source>
</evidence>
<feature type="transmembrane region" description="Helical" evidence="6">
    <location>
        <begin position="342"/>
        <end position="363"/>
    </location>
</feature>
<accession>A0AAV9N0U6</accession>
<dbReference type="PANTHER" id="PTHR43791">
    <property type="entry name" value="PERMEASE-RELATED"/>
    <property type="match status" value="1"/>
</dbReference>
<feature type="transmembrane region" description="Helical" evidence="6">
    <location>
        <begin position="152"/>
        <end position="173"/>
    </location>
</feature>
<evidence type="ECO:0000256" key="6">
    <source>
        <dbReference type="SAM" id="Phobius"/>
    </source>
</evidence>
<dbReference type="Pfam" id="PF07690">
    <property type="entry name" value="MFS_1"/>
    <property type="match status" value="1"/>
</dbReference>
<dbReference type="PANTHER" id="PTHR43791:SF36">
    <property type="entry name" value="TRANSPORTER, PUTATIVE (AFU_ORTHOLOGUE AFUA_6G08340)-RELATED"/>
    <property type="match status" value="1"/>
</dbReference>
<protein>
    <recommendedName>
        <fullName evidence="9">Major facilitator superfamily (MFS) profile domain-containing protein</fullName>
    </recommendedName>
</protein>
<feature type="transmembrane region" description="Helical" evidence="6">
    <location>
        <begin position="120"/>
        <end position="140"/>
    </location>
</feature>
<feature type="transmembrane region" description="Helical" evidence="6">
    <location>
        <begin position="375"/>
        <end position="393"/>
    </location>
</feature>
<dbReference type="GO" id="GO:0016020">
    <property type="term" value="C:membrane"/>
    <property type="evidence" value="ECO:0007669"/>
    <property type="project" value="UniProtKB-SubCell"/>
</dbReference>
<evidence type="ECO:0000313" key="8">
    <source>
        <dbReference type="Proteomes" id="UP001358417"/>
    </source>
</evidence>
<comment type="caution">
    <text evidence="7">The sequence shown here is derived from an EMBL/GenBank/DDBJ whole genome shotgun (WGS) entry which is preliminary data.</text>
</comment>
<dbReference type="InterPro" id="IPR011701">
    <property type="entry name" value="MFS"/>
</dbReference>
<keyword evidence="8" id="KW-1185">Reference proteome</keyword>
<evidence type="ECO:0000313" key="7">
    <source>
        <dbReference type="EMBL" id="KAK5046445.1"/>
    </source>
</evidence>
<dbReference type="GO" id="GO:0022857">
    <property type="term" value="F:transmembrane transporter activity"/>
    <property type="evidence" value="ECO:0007669"/>
    <property type="project" value="InterPro"/>
</dbReference>
<comment type="subcellular location">
    <subcellularLocation>
        <location evidence="1">Membrane</location>
        <topology evidence="1">Multi-pass membrane protein</topology>
    </subcellularLocation>
</comment>
<evidence type="ECO:0000256" key="3">
    <source>
        <dbReference type="ARBA" id="ARBA00022692"/>
    </source>
</evidence>
<name>A0AAV9N0U6_9EURO</name>
<dbReference type="RefSeq" id="XP_064702036.1">
    <property type="nucleotide sequence ID" value="XM_064851795.1"/>
</dbReference>
<feature type="transmembrane region" description="Helical" evidence="6">
    <location>
        <begin position="95"/>
        <end position="114"/>
    </location>
</feature>
<dbReference type="Proteomes" id="UP001358417">
    <property type="component" value="Unassembled WGS sequence"/>
</dbReference>
<dbReference type="FunFam" id="1.20.1250.20:FF:000018">
    <property type="entry name" value="MFS transporter permease"/>
    <property type="match status" value="1"/>
</dbReference>
<dbReference type="AlphaFoldDB" id="A0AAV9N0U6"/>
<evidence type="ECO:0000256" key="5">
    <source>
        <dbReference type="ARBA" id="ARBA00023136"/>
    </source>
</evidence>
<evidence type="ECO:0000256" key="4">
    <source>
        <dbReference type="ARBA" id="ARBA00022989"/>
    </source>
</evidence>